<protein>
    <submittedName>
        <fullName evidence="3">Diguanylate cyclase</fullName>
        <ecNumber evidence="3">2.7.7.65</ecNumber>
    </submittedName>
</protein>
<dbReference type="PROSITE" id="PS50887">
    <property type="entry name" value="GGDEF"/>
    <property type="match status" value="1"/>
</dbReference>
<keyword evidence="3" id="KW-0808">Transferase</keyword>
<dbReference type="InterPro" id="IPR050469">
    <property type="entry name" value="Diguanylate_Cyclase"/>
</dbReference>
<dbReference type="GO" id="GO:0052621">
    <property type="term" value="F:diguanylate cyclase activity"/>
    <property type="evidence" value="ECO:0007669"/>
    <property type="project" value="UniProtKB-EC"/>
</dbReference>
<dbReference type="InterPro" id="IPR043128">
    <property type="entry name" value="Rev_trsase/Diguanyl_cyclase"/>
</dbReference>
<accession>A0ABW5GS61</accession>
<dbReference type="SUPFAM" id="SSF55073">
    <property type="entry name" value="Nucleotide cyclase"/>
    <property type="match status" value="1"/>
</dbReference>
<dbReference type="EMBL" id="JBHUKU010000022">
    <property type="protein sequence ID" value="MFD2463671.1"/>
    <property type="molecule type" value="Genomic_DNA"/>
</dbReference>
<dbReference type="PANTHER" id="PTHR45138">
    <property type="entry name" value="REGULATORY COMPONENTS OF SENSORY TRANSDUCTION SYSTEM"/>
    <property type="match status" value="1"/>
</dbReference>
<feature type="transmembrane region" description="Helical" evidence="1">
    <location>
        <begin position="205"/>
        <end position="235"/>
    </location>
</feature>
<reference evidence="4" key="1">
    <citation type="journal article" date="2019" name="Int. J. Syst. Evol. Microbiol.">
        <title>The Global Catalogue of Microorganisms (GCM) 10K type strain sequencing project: providing services to taxonomists for standard genome sequencing and annotation.</title>
        <authorList>
            <consortium name="The Broad Institute Genomics Platform"/>
            <consortium name="The Broad Institute Genome Sequencing Center for Infectious Disease"/>
            <person name="Wu L."/>
            <person name="Ma J."/>
        </authorList>
    </citation>
    <scope>NUCLEOTIDE SEQUENCE [LARGE SCALE GENOMIC DNA]</scope>
    <source>
        <strain evidence="4">CGMCC 4.7643</strain>
    </source>
</reference>
<feature type="transmembrane region" description="Helical" evidence="1">
    <location>
        <begin position="171"/>
        <end position="193"/>
    </location>
</feature>
<evidence type="ECO:0000256" key="1">
    <source>
        <dbReference type="SAM" id="Phobius"/>
    </source>
</evidence>
<keyword evidence="1" id="KW-1133">Transmembrane helix</keyword>
<dbReference type="CDD" id="cd01949">
    <property type="entry name" value="GGDEF"/>
    <property type="match status" value="1"/>
</dbReference>
<evidence type="ECO:0000259" key="2">
    <source>
        <dbReference type="PROSITE" id="PS50887"/>
    </source>
</evidence>
<keyword evidence="4" id="KW-1185">Reference proteome</keyword>
<feature type="transmembrane region" description="Helical" evidence="1">
    <location>
        <begin position="63"/>
        <end position="81"/>
    </location>
</feature>
<feature type="transmembrane region" description="Helical" evidence="1">
    <location>
        <begin position="35"/>
        <end position="57"/>
    </location>
</feature>
<organism evidence="3 4">
    <name type="scientific">Amycolatopsis samaneae</name>
    <dbReference type="NCBI Taxonomy" id="664691"/>
    <lineage>
        <taxon>Bacteria</taxon>
        <taxon>Bacillati</taxon>
        <taxon>Actinomycetota</taxon>
        <taxon>Actinomycetes</taxon>
        <taxon>Pseudonocardiales</taxon>
        <taxon>Pseudonocardiaceae</taxon>
        <taxon>Amycolatopsis</taxon>
    </lineage>
</organism>
<sequence>MMGESATTAGNGRGRVSVRTAPADWALWRLPRRGLAWYLLAVDVAALAGTAFAAVRLPPTRPVLLPFLVLLAGLLLCAEFCRAVERNRVDALDPGIDLPWIFAGVLILPPQAVAGLIVVSGAYRWLRVRRRPPHRQVFGVAATLCAAVLSAAFLGLTTGDPLRGIGADSRASGLLFVSGLLFFLVNAALLRVLGAPRPAGYVFDAAMVALGVVLAVLLAAAPLVVPLLVAAVVVLHRGSLARTRREVALDPLTAVLTAESWREAAKAEAARLRRGPGAAALLLDLDRFGQLNDWHGRGVGDAVLRAVADALRAEVRSADLVGRSGGGEFAVLLPATGRFDALAIAERLRLRVAATAVSLKPAGDAPQFAGTTVSVGVAALPGDGDTFDDVVAAARTALGRAKRAGRNRTVCAEGGPVT</sequence>
<name>A0ABW5GS61_9PSEU</name>
<dbReference type="Pfam" id="PF00990">
    <property type="entry name" value="GGDEF"/>
    <property type="match status" value="1"/>
</dbReference>
<feature type="domain" description="GGDEF" evidence="2">
    <location>
        <begin position="276"/>
        <end position="414"/>
    </location>
</feature>
<comment type="caution">
    <text evidence="3">The sequence shown here is derived from an EMBL/GenBank/DDBJ whole genome shotgun (WGS) entry which is preliminary data.</text>
</comment>
<keyword evidence="1" id="KW-0812">Transmembrane</keyword>
<evidence type="ECO:0000313" key="4">
    <source>
        <dbReference type="Proteomes" id="UP001597419"/>
    </source>
</evidence>
<evidence type="ECO:0000313" key="3">
    <source>
        <dbReference type="EMBL" id="MFD2463671.1"/>
    </source>
</evidence>
<dbReference type="RefSeq" id="WP_345386677.1">
    <property type="nucleotide sequence ID" value="NZ_BAABHG010000001.1"/>
</dbReference>
<keyword evidence="1" id="KW-0472">Membrane</keyword>
<gene>
    <name evidence="3" type="ORF">ACFSYJ_34000</name>
</gene>
<feature type="transmembrane region" description="Helical" evidence="1">
    <location>
        <begin position="137"/>
        <end position="159"/>
    </location>
</feature>
<dbReference type="InterPro" id="IPR029787">
    <property type="entry name" value="Nucleotide_cyclase"/>
</dbReference>
<dbReference type="InterPro" id="IPR000160">
    <property type="entry name" value="GGDEF_dom"/>
</dbReference>
<dbReference type="PANTHER" id="PTHR45138:SF9">
    <property type="entry name" value="DIGUANYLATE CYCLASE DGCM-RELATED"/>
    <property type="match status" value="1"/>
</dbReference>
<dbReference type="SMART" id="SM00267">
    <property type="entry name" value="GGDEF"/>
    <property type="match status" value="1"/>
</dbReference>
<keyword evidence="3" id="KW-0548">Nucleotidyltransferase</keyword>
<dbReference type="Gene3D" id="3.30.70.270">
    <property type="match status" value="1"/>
</dbReference>
<dbReference type="EC" id="2.7.7.65" evidence="3"/>
<dbReference type="Proteomes" id="UP001597419">
    <property type="component" value="Unassembled WGS sequence"/>
</dbReference>
<dbReference type="NCBIfam" id="TIGR00254">
    <property type="entry name" value="GGDEF"/>
    <property type="match status" value="1"/>
</dbReference>
<feature type="transmembrane region" description="Helical" evidence="1">
    <location>
        <begin position="101"/>
        <end position="125"/>
    </location>
</feature>
<proteinExistence type="predicted"/>